<keyword evidence="6" id="KW-0411">Iron-sulfur</keyword>
<dbReference type="PANTHER" id="PTHR11135">
    <property type="entry name" value="HISTONE ACETYLTRANSFERASE-RELATED"/>
    <property type="match status" value="1"/>
</dbReference>
<dbReference type="PANTHER" id="PTHR11135:SF2">
    <property type="entry name" value="ELONGATOR COMPLEX PROTEIN 3"/>
    <property type="match status" value="1"/>
</dbReference>
<dbReference type="SFLD" id="SFLDG01086">
    <property type="entry name" value="elongater_protein-like"/>
    <property type="match status" value="1"/>
</dbReference>
<dbReference type="InterPro" id="IPR007197">
    <property type="entry name" value="rSAM"/>
</dbReference>
<dbReference type="Pfam" id="PF04055">
    <property type="entry name" value="Radical_SAM"/>
    <property type="match status" value="1"/>
</dbReference>
<dbReference type="GO" id="GO:0005737">
    <property type="term" value="C:cytoplasm"/>
    <property type="evidence" value="ECO:0007669"/>
    <property type="project" value="TreeGrafter"/>
</dbReference>
<dbReference type="SFLD" id="SFLDS00029">
    <property type="entry name" value="Radical_SAM"/>
    <property type="match status" value="1"/>
</dbReference>
<evidence type="ECO:0000259" key="7">
    <source>
        <dbReference type="PROSITE" id="PS51918"/>
    </source>
</evidence>
<dbReference type="AlphaFoldDB" id="A0A6C0IW60"/>
<keyword evidence="3" id="KW-0949">S-adenosyl-L-methionine</keyword>
<evidence type="ECO:0000256" key="6">
    <source>
        <dbReference type="ARBA" id="ARBA00023014"/>
    </source>
</evidence>
<proteinExistence type="predicted"/>
<feature type="domain" description="Radical SAM core" evidence="7">
    <location>
        <begin position="101"/>
        <end position="392"/>
    </location>
</feature>
<dbReference type="InterPro" id="IPR039661">
    <property type="entry name" value="ELP3"/>
</dbReference>
<keyword evidence="5" id="KW-0408">Iron</keyword>
<evidence type="ECO:0000256" key="2">
    <source>
        <dbReference type="ARBA" id="ARBA00022485"/>
    </source>
</evidence>
<dbReference type="GO" id="GO:0003824">
    <property type="term" value="F:catalytic activity"/>
    <property type="evidence" value="ECO:0007669"/>
    <property type="project" value="InterPro"/>
</dbReference>
<dbReference type="PROSITE" id="PS51918">
    <property type="entry name" value="RADICAL_SAM"/>
    <property type="match status" value="1"/>
</dbReference>
<dbReference type="EMBL" id="MN740261">
    <property type="protein sequence ID" value="QHT96646.1"/>
    <property type="molecule type" value="Genomic_DNA"/>
</dbReference>
<evidence type="ECO:0000256" key="3">
    <source>
        <dbReference type="ARBA" id="ARBA00022691"/>
    </source>
</evidence>
<dbReference type="CDD" id="cd01335">
    <property type="entry name" value="Radical_SAM"/>
    <property type="match status" value="1"/>
</dbReference>
<sequence length="642" mass="74758">MCNTNTDIEDIIKYPDFHKILPNTPSVSSDQMIPFINEFVNEGSHAESTKELSKLYKKLRLKYKVCPSKQQMREWFSIKYTKTEVNQVFSRYLVKKATRSQSGVLVVTITLSPNKFSCSKDCYYCPQETDLQGNHTQPRSYMSSEPAMRRALRHGFDVRDQFWDRIKAYISTGNIDVTDTASKKMEVILSGGTWECYPKEERDRFIHECYWASNTYGLEVDRDMLSLEEEQLINETADYRIIGMTLETRPDFVTKSSIKDYRRYGVTRIQIGVQHYDDSILKKVNRGCYTKDTIKAIRLLKQVGLKVVVHLMPDLPGSTPELDKWMFETAINNPDLQFDDVKIYPTAVCKTHDENLILTSKIAEWYENGEYTPYAEKDIDALIDVIKYYFVNMNAWVRVQRCIRDIPSCSIESGYQKKSNLRQLIQNKIDDSDEVTHDIRQMEVRETEYLKYPARLVVLKYEASQGTEYHLMMSAFEDNCYDKLKYNLFKMYSYFYTRIFFKSEIPYWSNIDNYKANFGFLRLRLDPTPGGTIIPEINNTALIREVHIYGNTLGVGSDNISSQHRGYGQYLMSVAEDIALANGYTKTSVIAGIGTKEYYRKKCNYYKSGTYMVKDLTDNRLTNFLMNISIIVPVSAVLYYFI</sequence>
<evidence type="ECO:0000313" key="8">
    <source>
        <dbReference type="EMBL" id="QHT96646.1"/>
    </source>
</evidence>
<dbReference type="GO" id="GO:0046872">
    <property type="term" value="F:metal ion binding"/>
    <property type="evidence" value="ECO:0007669"/>
    <property type="project" value="UniProtKB-KW"/>
</dbReference>
<dbReference type="GO" id="GO:0005634">
    <property type="term" value="C:nucleus"/>
    <property type="evidence" value="ECO:0007669"/>
    <property type="project" value="TreeGrafter"/>
</dbReference>
<dbReference type="SMART" id="SM00729">
    <property type="entry name" value="Elp3"/>
    <property type="match status" value="1"/>
</dbReference>
<dbReference type="GO" id="GO:0051539">
    <property type="term" value="F:4 iron, 4 sulfur cluster binding"/>
    <property type="evidence" value="ECO:0007669"/>
    <property type="project" value="UniProtKB-KW"/>
</dbReference>
<accession>A0A6C0IW60</accession>
<dbReference type="SUPFAM" id="SSF102114">
    <property type="entry name" value="Radical SAM enzymes"/>
    <property type="match status" value="1"/>
</dbReference>
<dbReference type="InterPro" id="IPR058240">
    <property type="entry name" value="rSAM_sf"/>
</dbReference>
<dbReference type="Gene3D" id="3.80.30.20">
    <property type="entry name" value="tm_1862 like domain"/>
    <property type="match status" value="1"/>
</dbReference>
<keyword evidence="2" id="KW-0004">4Fe-4S</keyword>
<dbReference type="Pfam" id="PF16199">
    <property type="entry name" value="Radical_SAM_C"/>
    <property type="match status" value="1"/>
</dbReference>
<evidence type="ECO:0000256" key="5">
    <source>
        <dbReference type="ARBA" id="ARBA00023004"/>
    </source>
</evidence>
<dbReference type="GO" id="GO:0002926">
    <property type="term" value="P:tRNA wobble base 5-methoxycarbonylmethyl-2-thiouridinylation"/>
    <property type="evidence" value="ECO:0007669"/>
    <property type="project" value="TreeGrafter"/>
</dbReference>
<comment type="cofactor">
    <cofactor evidence="1">
        <name>[4Fe-4S] cluster</name>
        <dbReference type="ChEBI" id="CHEBI:49883"/>
    </cofactor>
</comment>
<organism evidence="8">
    <name type="scientific">viral metagenome</name>
    <dbReference type="NCBI Taxonomy" id="1070528"/>
    <lineage>
        <taxon>unclassified sequences</taxon>
        <taxon>metagenomes</taxon>
        <taxon>organismal metagenomes</taxon>
    </lineage>
</organism>
<dbReference type="InterPro" id="IPR032432">
    <property type="entry name" value="Radical_SAM_C"/>
</dbReference>
<evidence type="ECO:0000256" key="1">
    <source>
        <dbReference type="ARBA" id="ARBA00001966"/>
    </source>
</evidence>
<evidence type="ECO:0000256" key="4">
    <source>
        <dbReference type="ARBA" id="ARBA00022723"/>
    </source>
</evidence>
<dbReference type="InterPro" id="IPR023404">
    <property type="entry name" value="rSAM_horseshoe"/>
</dbReference>
<name>A0A6C0IW60_9ZZZZ</name>
<reference evidence="8" key="1">
    <citation type="journal article" date="2020" name="Nature">
        <title>Giant virus diversity and host interactions through global metagenomics.</title>
        <authorList>
            <person name="Schulz F."/>
            <person name="Roux S."/>
            <person name="Paez-Espino D."/>
            <person name="Jungbluth S."/>
            <person name="Walsh D.A."/>
            <person name="Denef V.J."/>
            <person name="McMahon K.D."/>
            <person name="Konstantinidis K.T."/>
            <person name="Eloe-Fadrosh E.A."/>
            <person name="Kyrpides N.C."/>
            <person name="Woyke T."/>
        </authorList>
    </citation>
    <scope>NUCLEOTIDE SEQUENCE</scope>
    <source>
        <strain evidence="8">GVMAG-M-3300024302-11</strain>
    </source>
</reference>
<dbReference type="InterPro" id="IPR006638">
    <property type="entry name" value="Elp3/MiaA/NifB-like_rSAM"/>
</dbReference>
<dbReference type="GO" id="GO:0033588">
    <property type="term" value="C:elongator holoenzyme complex"/>
    <property type="evidence" value="ECO:0007669"/>
    <property type="project" value="TreeGrafter"/>
</dbReference>
<protein>
    <recommendedName>
        <fullName evidence="7">Radical SAM core domain-containing protein</fullName>
    </recommendedName>
</protein>
<keyword evidence="4" id="KW-0479">Metal-binding</keyword>